<dbReference type="Pfam" id="PF00264">
    <property type="entry name" value="Tyrosinase"/>
    <property type="match status" value="1"/>
</dbReference>
<evidence type="ECO:0000259" key="6">
    <source>
        <dbReference type="PROSITE" id="PS50234"/>
    </source>
</evidence>
<dbReference type="Pfam" id="PF00092">
    <property type="entry name" value="VWA"/>
    <property type="match status" value="1"/>
</dbReference>
<organism evidence="7 8">
    <name type="scientific">Blastococcus deserti</name>
    <dbReference type="NCBI Taxonomy" id="2259033"/>
    <lineage>
        <taxon>Bacteria</taxon>
        <taxon>Bacillati</taxon>
        <taxon>Actinomycetota</taxon>
        <taxon>Actinomycetes</taxon>
        <taxon>Geodermatophilales</taxon>
        <taxon>Geodermatophilaceae</taxon>
        <taxon>Blastococcus</taxon>
    </lineage>
</organism>
<keyword evidence="8" id="KW-1185">Reference proteome</keyword>
<keyword evidence="4" id="KW-0186">Copper</keyword>
<dbReference type="PROSITE" id="PS50234">
    <property type="entry name" value="VWFA"/>
    <property type="match status" value="1"/>
</dbReference>
<dbReference type="PRINTS" id="PR00092">
    <property type="entry name" value="TYROSINASE"/>
</dbReference>
<feature type="region of interest" description="Disordered" evidence="5">
    <location>
        <begin position="845"/>
        <end position="883"/>
    </location>
</feature>
<dbReference type="PROSITE" id="PS00497">
    <property type="entry name" value="TYROSINASE_1"/>
    <property type="match status" value="1"/>
</dbReference>
<protein>
    <submittedName>
        <fullName evidence="7">Tyrosinase family protein</fullName>
    </submittedName>
</protein>
<comment type="cofactor">
    <cofactor evidence="1">
        <name>Cu(2+)</name>
        <dbReference type="ChEBI" id="CHEBI:29036"/>
    </cofactor>
</comment>
<dbReference type="Gene3D" id="3.40.50.410">
    <property type="entry name" value="von Willebrand factor, type A domain"/>
    <property type="match status" value="1"/>
</dbReference>
<dbReference type="Proteomes" id="UP001597402">
    <property type="component" value="Unassembled WGS sequence"/>
</dbReference>
<proteinExistence type="inferred from homology"/>
<dbReference type="InterPro" id="IPR008922">
    <property type="entry name" value="Di-copper_centre_dom_sf"/>
</dbReference>
<dbReference type="InterPro" id="IPR002035">
    <property type="entry name" value="VWF_A"/>
</dbReference>
<evidence type="ECO:0000256" key="2">
    <source>
        <dbReference type="ARBA" id="ARBA00009928"/>
    </source>
</evidence>
<dbReference type="InterPro" id="IPR002227">
    <property type="entry name" value="Tyrosinase_Cu-bd"/>
</dbReference>
<dbReference type="PROSITE" id="PS00498">
    <property type="entry name" value="TYROSINASE_2"/>
    <property type="match status" value="1"/>
</dbReference>
<name>A0ABW4XFF4_9ACTN</name>
<dbReference type="RefSeq" id="WP_376881148.1">
    <property type="nucleotide sequence ID" value="NZ_JBHUHP010000030.1"/>
</dbReference>
<dbReference type="InterPro" id="IPR036465">
    <property type="entry name" value="vWFA_dom_sf"/>
</dbReference>
<gene>
    <name evidence="7" type="ORF">ACFSHS_21755</name>
</gene>
<comment type="caution">
    <text evidence="7">The sequence shown here is derived from an EMBL/GenBank/DDBJ whole genome shotgun (WGS) entry which is preliminary data.</text>
</comment>
<dbReference type="InterPro" id="IPR050316">
    <property type="entry name" value="Tyrosinase/Hemocyanin"/>
</dbReference>
<dbReference type="EMBL" id="JBHUHP010000030">
    <property type="protein sequence ID" value="MFD2094201.1"/>
    <property type="molecule type" value="Genomic_DNA"/>
</dbReference>
<evidence type="ECO:0000256" key="5">
    <source>
        <dbReference type="SAM" id="MobiDB-lite"/>
    </source>
</evidence>
<dbReference type="SMART" id="SM00327">
    <property type="entry name" value="VWA"/>
    <property type="match status" value="1"/>
</dbReference>
<dbReference type="Gene3D" id="1.10.1280.10">
    <property type="entry name" value="Di-copper center containing domain from catechol oxidase"/>
    <property type="match status" value="1"/>
</dbReference>
<reference evidence="8" key="1">
    <citation type="journal article" date="2019" name="Int. J. Syst. Evol. Microbiol.">
        <title>The Global Catalogue of Microorganisms (GCM) 10K type strain sequencing project: providing services to taxonomists for standard genome sequencing and annotation.</title>
        <authorList>
            <consortium name="The Broad Institute Genomics Platform"/>
            <consortium name="The Broad Institute Genome Sequencing Center for Infectious Disease"/>
            <person name="Wu L."/>
            <person name="Ma J."/>
        </authorList>
    </citation>
    <scope>NUCLEOTIDE SEQUENCE [LARGE SCALE GENOMIC DNA]</scope>
    <source>
        <strain evidence="8">JCM 3338</strain>
    </source>
</reference>
<dbReference type="PANTHER" id="PTHR11474:SF126">
    <property type="entry name" value="TYROSINASE-LIKE PROTEIN TYR-1-RELATED"/>
    <property type="match status" value="1"/>
</dbReference>
<dbReference type="SUPFAM" id="SSF53300">
    <property type="entry name" value="vWA-like"/>
    <property type="match status" value="1"/>
</dbReference>
<sequence>MVLRCRRNVATLTAAERQKFRNAVFRLHEQGRYQRYIAFHAFVSNLGHFGPAFLPWHRVMLKEFEDELISVDPTVTLPYWDFTSSNVDSTGTTLIWNSDLFGGNGTVTLSWTGQDGATKTWTIRRDNFGITSTPVTAQSVTDALDQTTYQSVPGAPGFRRALENAAHGAAHVWLGGDPGNDQADFATAVNDPFFFLLHANVDRIWSQWQQRRKEAWLAANPGLPYPAGQPAADYFYDGLTPATTWPTPPNRHNLDNALWPWDGTQAQPGNPASSFPPWNAGVPETYTPRLTLKSYDFGGYLHDTDKPLVELATPSVTFPGVAEGHTSVAAVVLTARACAGTATVQIPAAGGPGAGFGTPFGTTAVFDPATGPDEGELRLWVSYTGTTAGASASTTVTVQCLETTESWTVPVTALTVDKPKVAAALVLDRSGSMAENAGLGDSQQRMDVLRQSAPIFVDLLDDADGVGVASFSGDATADMAITPAGGAPFGSGRISARGTIGTLSPGGTTSVGDGVTAGQGLLSSSTGFDSTAVVVLTDGYENTPTYIADIASPVNSRVFAIGVGTPEYLNPSALDALTAGTGGYLTMTGTPVVDTLRLSKYFLQILAGVTNADIVVDPEGRLAPGAEHHHTFSLTDHDVDADVVVLLPGPGVVDLSLQAPSGVELTPGTLTSTGASYVMGERVSYWRLRLPVATNGTLDRAGRWTAVLKVDDAALERYLATLRDNPKAVRDVTAHGVPYTLAVHAESDVRLVARLVQKSREPGAKAFLSARLTELGLPMRGPASAEVEIVWPDGQVERARPKQDDAGTFQFVHPLRAPGAYHFRLLVRGLTHRGQPFTREQFFTASVWRGGDEPPPTGDKPLPSPETEMPSPEPRRGQERPQITINVLDQEVMRRLLAEATAADTAGR</sequence>
<evidence type="ECO:0000256" key="1">
    <source>
        <dbReference type="ARBA" id="ARBA00001973"/>
    </source>
</evidence>
<evidence type="ECO:0000256" key="4">
    <source>
        <dbReference type="ARBA" id="ARBA00023008"/>
    </source>
</evidence>
<evidence type="ECO:0000256" key="3">
    <source>
        <dbReference type="ARBA" id="ARBA00022723"/>
    </source>
</evidence>
<accession>A0ABW4XFF4</accession>
<dbReference type="SUPFAM" id="SSF48056">
    <property type="entry name" value="Di-copper centre-containing domain"/>
    <property type="match status" value="1"/>
</dbReference>
<evidence type="ECO:0000313" key="7">
    <source>
        <dbReference type="EMBL" id="MFD2094201.1"/>
    </source>
</evidence>
<feature type="domain" description="VWFA" evidence="6">
    <location>
        <begin position="422"/>
        <end position="606"/>
    </location>
</feature>
<evidence type="ECO:0000313" key="8">
    <source>
        <dbReference type="Proteomes" id="UP001597402"/>
    </source>
</evidence>
<keyword evidence="3" id="KW-0479">Metal-binding</keyword>
<dbReference type="CDD" id="cd00198">
    <property type="entry name" value="vWFA"/>
    <property type="match status" value="1"/>
</dbReference>
<comment type="similarity">
    <text evidence="2">Belongs to the tyrosinase family.</text>
</comment>
<feature type="compositionally biased region" description="Pro residues" evidence="5">
    <location>
        <begin position="853"/>
        <end position="864"/>
    </location>
</feature>
<dbReference type="PANTHER" id="PTHR11474">
    <property type="entry name" value="TYROSINASE FAMILY MEMBER"/>
    <property type="match status" value="1"/>
</dbReference>